<dbReference type="Pfam" id="PF00089">
    <property type="entry name" value="Trypsin"/>
    <property type="match status" value="1"/>
</dbReference>
<keyword evidence="5" id="KW-1185">Reference proteome</keyword>
<proteinExistence type="predicted"/>
<feature type="signal peptide" evidence="1">
    <location>
        <begin position="1"/>
        <end position="17"/>
    </location>
</feature>
<evidence type="ECO:0000313" key="5">
    <source>
        <dbReference type="Proteomes" id="UP000327044"/>
    </source>
</evidence>
<dbReference type="InterPro" id="IPR001314">
    <property type="entry name" value="Peptidase_S1A"/>
</dbReference>
<reference evidence="3" key="1">
    <citation type="journal article" date="2016" name="Sci. Rep.">
        <title>Molecular characterization of firefly nuptial gifts: a multi-omics approach sheds light on postcopulatory sexual selection.</title>
        <authorList>
            <person name="Al-Wathiqui N."/>
            <person name="Fallon T.R."/>
            <person name="South A."/>
            <person name="Weng J.K."/>
            <person name="Lewis S.M."/>
        </authorList>
    </citation>
    <scope>NUCLEOTIDE SEQUENCE</scope>
</reference>
<reference evidence="4 5" key="2">
    <citation type="journal article" date="2018" name="Elife">
        <title>Firefly genomes illuminate parallel origins of bioluminescence in beetles.</title>
        <authorList>
            <person name="Fallon T.R."/>
            <person name="Lower S.E."/>
            <person name="Chang C.H."/>
            <person name="Bessho-Uehara M."/>
            <person name="Martin G.J."/>
            <person name="Bewick A.J."/>
            <person name="Behringer M."/>
            <person name="Debat H.J."/>
            <person name="Wong I."/>
            <person name="Day J.C."/>
            <person name="Suvorov A."/>
            <person name="Silva C.J."/>
            <person name="Stanger-Hall K.F."/>
            <person name="Hall D.W."/>
            <person name="Schmitz R.J."/>
            <person name="Nelson D.R."/>
            <person name="Lewis S.M."/>
            <person name="Shigenobu S."/>
            <person name="Bybee S.M."/>
            <person name="Larracuente A.M."/>
            <person name="Oba Y."/>
            <person name="Weng J.K."/>
        </authorList>
    </citation>
    <scope>NUCLEOTIDE SEQUENCE [LARGE SCALE GENOMIC DNA]</scope>
    <source>
        <strain evidence="4">1611_PpyrPB1</strain>
        <tissue evidence="4">Whole body</tissue>
    </source>
</reference>
<dbReference type="Pfam" id="PF16030">
    <property type="entry name" value="GD_N"/>
    <property type="match status" value="1"/>
</dbReference>
<dbReference type="InterPro" id="IPR009003">
    <property type="entry name" value="Peptidase_S1_PA"/>
</dbReference>
<dbReference type="SMART" id="SM00020">
    <property type="entry name" value="Tryp_SPc"/>
    <property type="match status" value="1"/>
</dbReference>
<dbReference type="SUPFAM" id="SSF50494">
    <property type="entry name" value="Trypsin-like serine proteases"/>
    <property type="match status" value="1"/>
</dbReference>
<dbReference type="InterPro" id="IPR001254">
    <property type="entry name" value="Trypsin_dom"/>
</dbReference>
<protein>
    <recommendedName>
        <fullName evidence="2">Peptidase S1 domain-containing protein</fullName>
    </recommendedName>
</protein>
<dbReference type="InterPro" id="IPR043504">
    <property type="entry name" value="Peptidase_S1_PA_chymotrypsin"/>
</dbReference>
<dbReference type="PANTHER" id="PTHR24260:SF143">
    <property type="entry name" value="SERINE PROTEASE GD-LIKE PROTEIN"/>
    <property type="match status" value="1"/>
</dbReference>
<dbReference type="InterPro" id="IPR051333">
    <property type="entry name" value="CLIP_Serine_Protease"/>
</dbReference>
<evidence type="ECO:0000259" key="2">
    <source>
        <dbReference type="PROSITE" id="PS50240"/>
    </source>
</evidence>
<feature type="domain" description="Peptidase S1" evidence="2">
    <location>
        <begin position="183"/>
        <end position="413"/>
    </location>
</feature>
<organism evidence="3">
    <name type="scientific">Photinus pyralis</name>
    <name type="common">Common eastern firefly</name>
    <name type="synonym">Lampyris pyralis</name>
    <dbReference type="NCBI Taxonomy" id="7054"/>
    <lineage>
        <taxon>Eukaryota</taxon>
        <taxon>Metazoa</taxon>
        <taxon>Ecdysozoa</taxon>
        <taxon>Arthropoda</taxon>
        <taxon>Hexapoda</taxon>
        <taxon>Insecta</taxon>
        <taxon>Pterygota</taxon>
        <taxon>Neoptera</taxon>
        <taxon>Endopterygota</taxon>
        <taxon>Coleoptera</taxon>
        <taxon>Polyphaga</taxon>
        <taxon>Elateriformia</taxon>
        <taxon>Elateroidea</taxon>
        <taxon>Lampyridae</taxon>
        <taxon>Lampyrinae</taxon>
        <taxon>Photinus</taxon>
    </lineage>
</organism>
<dbReference type="EMBL" id="GEZM01077641">
    <property type="protein sequence ID" value="JAV63218.1"/>
    <property type="molecule type" value="Transcribed_RNA"/>
</dbReference>
<dbReference type="AlphaFoldDB" id="A0A1Y1KRK0"/>
<evidence type="ECO:0000256" key="1">
    <source>
        <dbReference type="SAM" id="SignalP"/>
    </source>
</evidence>
<sequence>MVSIKFLFACVISCVSALNRTSPCPRLFAYERNTSASNRWYGVVTVSSETALEGVWLRLAFDGELQQLGNWFGEVRANDNNREFVIKNRSFKLEANVPHQVRFYAQYDEGRPVPGLVSVQINAKTVCPDEGVVVRTTAKSSTTAKPNIPLRISDDEDYFIGDFGILNRQQATSTSPLDGCGTVTGGGHETEYPWHASIYYTNGVDLVHICAGNLLSKAYVLTAARCLYKDPHTAIFPDELVVYFGKHNLRSFSSVGLQVRGVSDFVLHPLFNSSTSVHNLALLKLAAAVEVSNYVRAICLWRDEGVDEDGVTVGWGVDQMGKFRPELTRGQLQIASKQLCPSVSADTFCTIFKAGTVTCNADSGGGFFSARGGVWYLRGVLSVVNKEVRCDPLKYLTVTDVSKYLEWIKQFII</sequence>
<dbReference type="OrthoDB" id="6147874at2759"/>
<dbReference type="EMBL" id="GEZM01077639">
    <property type="protein sequence ID" value="JAV63222.1"/>
    <property type="molecule type" value="Transcribed_RNA"/>
</dbReference>
<dbReference type="GO" id="GO:0004252">
    <property type="term" value="F:serine-type endopeptidase activity"/>
    <property type="evidence" value="ECO:0007669"/>
    <property type="project" value="InterPro"/>
</dbReference>
<evidence type="ECO:0000313" key="4">
    <source>
        <dbReference type="EMBL" id="KAB0791410.1"/>
    </source>
</evidence>
<dbReference type="PRINTS" id="PR00722">
    <property type="entry name" value="CHYMOTRYPSIN"/>
</dbReference>
<keyword evidence="1" id="KW-0732">Signal</keyword>
<gene>
    <name evidence="4" type="ORF">PPYR_03210</name>
</gene>
<dbReference type="Proteomes" id="UP000327044">
    <property type="component" value="Unassembled WGS sequence"/>
</dbReference>
<reference evidence="4" key="3">
    <citation type="submission" date="2019-08" db="EMBL/GenBank/DDBJ databases">
        <authorList>
            <consortium name="Photinus pyralis genome working group"/>
            <person name="Fallon T.R."/>
            <person name="Sander Lower S.E."/>
            <person name="Weng J.-K."/>
        </authorList>
    </citation>
    <scope>NUCLEOTIDE SEQUENCE</scope>
    <source>
        <strain evidence="4">1611_PpyrPB1</strain>
        <tissue evidence="4">Whole body</tissue>
    </source>
</reference>
<dbReference type="CDD" id="cd00190">
    <property type="entry name" value="Tryp_SPc"/>
    <property type="match status" value="1"/>
</dbReference>
<dbReference type="InterPro" id="IPR031986">
    <property type="entry name" value="GD_N"/>
</dbReference>
<accession>A0A1Y1KRK0</accession>
<dbReference type="EMBL" id="VVIM01000011">
    <property type="protein sequence ID" value="KAB0791410.1"/>
    <property type="molecule type" value="Genomic_DNA"/>
</dbReference>
<dbReference type="PROSITE" id="PS50240">
    <property type="entry name" value="TRYPSIN_DOM"/>
    <property type="match status" value="1"/>
</dbReference>
<dbReference type="GO" id="GO:0006508">
    <property type="term" value="P:proteolysis"/>
    <property type="evidence" value="ECO:0007669"/>
    <property type="project" value="InterPro"/>
</dbReference>
<evidence type="ECO:0000313" key="3">
    <source>
        <dbReference type="EMBL" id="JAV63218.1"/>
    </source>
</evidence>
<dbReference type="PANTHER" id="PTHR24260">
    <property type="match status" value="1"/>
</dbReference>
<feature type="chain" id="PRO_5011907282" description="Peptidase S1 domain-containing protein" evidence="1">
    <location>
        <begin position="18"/>
        <end position="413"/>
    </location>
</feature>
<name>A0A1Y1KRK0_PHOPY</name>
<dbReference type="Gene3D" id="2.40.10.10">
    <property type="entry name" value="Trypsin-like serine proteases"/>
    <property type="match status" value="1"/>
</dbReference>
<dbReference type="InParanoid" id="A0A1Y1KRK0"/>